<keyword evidence="12" id="KW-0460">Magnesium</keyword>
<keyword evidence="13 18" id="KW-1133">Transmembrane helix</keyword>
<dbReference type="InterPro" id="IPR013783">
    <property type="entry name" value="Ig-like_fold"/>
</dbReference>
<keyword evidence="15 18" id="KW-0472">Membrane</keyword>
<dbReference type="CDD" id="cd00063">
    <property type="entry name" value="FN3"/>
    <property type="match status" value="1"/>
</dbReference>
<evidence type="ECO:0000256" key="12">
    <source>
        <dbReference type="ARBA" id="ARBA00022842"/>
    </source>
</evidence>
<dbReference type="SUPFAM" id="SSF49265">
    <property type="entry name" value="Fibronectin type III"/>
    <property type="match status" value="1"/>
</dbReference>
<feature type="transmembrane region" description="Helical" evidence="18">
    <location>
        <begin position="189"/>
        <end position="213"/>
    </location>
</feature>
<dbReference type="InterPro" id="IPR024956">
    <property type="entry name" value="tRNAHis_GuaTrfase_cat"/>
</dbReference>
<evidence type="ECO:0000256" key="9">
    <source>
        <dbReference type="ARBA" id="ARBA00022695"/>
    </source>
</evidence>
<dbReference type="VEuPathDB" id="FungiDB:PV10_03731"/>
<name>A0A438MUS9_EXOME</name>
<feature type="region of interest" description="Disordered" evidence="17">
    <location>
        <begin position="1466"/>
        <end position="1565"/>
    </location>
</feature>
<dbReference type="Gene3D" id="3.30.70.3000">
    <property type="match status" value="1"/>
</dbReference>
<feature type="region of interest" description="Disordered" evidence="17">
    <location>
        <begin position="961"/>
        <end position="1016"/>
    </location>
</feature>
<dbReference type="VEuPathDB" id="FungiDB:PV10_03732"/>
<feature type="region of interest" description="Disordered" evidence="17">
    <location>
        <begin position="617"/>
        <end position="708"/>
    </location>
</feature>
<dbReference type="Proteomes" id="UP000288859">
    <property type="component" value="Unassembled WGS sequence"/>
</dbReference>
<evidence type="ECO:0000256" key="8">
    <source>
        <dbReference type="ARBA" id="ARBA00022694"/>
    </source>
</evidence>
<keyword evidence="11" id="KW-0547">Nucleotide-binding</keyword>
<feature type="transmembrane region" description="Helical" evidence="18">
    <location>
        <begin position="50"/>
        <end position="72"/>
    </location>
</feature>
<proteinExistence type="inferred from homology"/>
<evidence type="ECO:0000256" key="16">
    <source>
        <dbReference type="ARBA" id="ARBA00032480"/>
    </source>
</evidence>
<evidence type="ECO:0000256" key="10">
    <source>
        <dbReference type="ARBA" id="ARBA00022723"/>
    </source>
</evidence>
<dbReference type="PANTHER" id="PTHR12729">
    <property type="entry name" value="TRNA(HIS) GUANYLYLTRANSFERASE-RELATED"/>
    <property type="match status" value="1"/>
</dbReference>
<keyword evidence="10" id="KW-0479">Metal-binding</keyword>
<dbReference type="InterPro" id="IPR036116">
    <property type="entry name" value="FN3_sf"/>
</dbReference>
<evidence type="ECO:0000256" key="14">
    <source>
        <dbReference type="ARBA" id="ARBA00023134"/>
    </source>
</evidence>
<comment type="caution">
    <text evidence="20">The sequence shown here is derived from an EMBL/GenBank/DDBJ whole genome shotgun (WGS) entry which is preliminary data.</text>
</comment>
<dbReference type="InterPro" id="IPR025845">
    <property type="entry name" value="Thg1_C_dom"/>
</dbReference>
<keyword evidence="6" id="KW-0808">Transferase</keyword>
<dbReference type="OrthoDB" id="5572782at2759"/>
<evidence type="ECO:0000256" key="4">
    <source>
        <dbReference type="ARBA" id="ARBA00012511"/>
    </source>
</evidence>
<dbReference type="Pfam" id="PF14413">
    <property type="entry name" value="Thg1C"/>
    <property type="match status" value="1"/>
</dbReference>
<comment type="subcellular location">
    <subcellularLocation>
        <location evidence="2">Membrane</location>
        <topology evidence="2">Multi-pass membrane protein</topology>
    </subcellularLocation>
</comment>
<evidence type="ECO:0000259" key="19">
    <source>
        <dbReference type="PROSITE" id="PS50853"/>
    </source>
</evidence>
<feature type="compositionally biased region" description="Polar residues" evidence="17">
    <location>
        <begin position="16"/>
        <end position="27"/>
    </location>
</feature>
<dbReference type="CDD" id="cd09299">
    <property type="entry name" value="TDT"/>
    <property type="match status" value="1"/>
</dbReference>
<dbReference type="Pfam" id="PF00041">
    <property type="entry name" value="fn3"/>
    <property type="match status" value="1"/>
</dbReference>
<evidence type="ECO:0000256" key="15">
    <source>
        <dbReference type="ARBA" id="ARBA00023136"/>
    </source>
</evidence>
<feature type="transmembrane region" description="Helical" evidence="18">
    <location>
        <begin position="263"/>
        <end position="287"/>
    </location>
</feature>
<keyword evidence="14" id="KW-0342">GTP-binding</keyword>
<comment type="cofactor">
    <cofactor evidence="1">
        <name>Mg(2+)</name>
        <dbReference type="ChEBI" id="CHEBI:18420"/>
    </cofactor>
</comment>
<feature type="compositionally biased region" description="Polar residues" evidence="17">
    <location>
        <begin position="1421"/>
        <end position="1448"/>
    </location>
</feature>
<dbReference type="PROSITE" id="PS50853">
    <property type="entry name" value="FN3"/>
    <property type="match status" value="1"/>
</dbReference>
<evidence type="ECO:0000256" key="5">
    <source>
        <dbReference type="ARBA" id="ARBA00015443"/>
    </source>
</evidence>
<keyword evidence="7 18" id="KW-0812">Transmembrane</keyword>
<reference evidence="20 21" key="1">
    <citation type="submission" date="2017-03" db="EMBL/GenBank/DDBJ databases">
        <title>Genomes of endolithic fungi from Antarctica.</title>
        <authorList>
            <person name="Coleine C."/>
            <person name="Masonjones S."/>
            <person name="Stajich J.E."/>
        </authorList>
    </citation>
    <scope>NUCLEOTIDE SEQUENCE [LARGE SCALE GENOMIC DNA]</scope>
    <source>
        <strain evidence="20 21">CCFEE 6314</strain>
    </source>
</reference>
<feature type="compositionally biased region" description="Polar residues" evidence="17">
    <location>
        <begin position="989"/>
        <end position="1003"/>
    </location>
</feature>
<dbReference type="InterPro" id="IPR038469">
    <property type="entry name" value="tRNAHis_GuaTrfase_Thg1_sf"/>
</dbReference>
<dbReference type="Gene3D" id="2.60.40.10">
    <property type="entry name" value="Immunoglobulins"/>
    <property type="match status" value="1"/>
</dbReference>
<dbReference type="InterPro" id="IPR003961">
    <property type="entry name" value="FN3_dom"/>
</dbReference>
<feature type="compositionally biased region" description="Polar residues" evidence="17">
    <location>
        <begin position="1265"/>
        <end position="1276"/>
    </location>
</feature>
<feature type="region of interest" description="Disordered" evidence="17">
    <location>
        <begin position="1"/>
        <end position="28"/>
    </location>
</feature>
<dbReference type="InterPro" id="IPR038665">
    <property type="entry name" value="Voltage-dep_anion_channel_sf"/>
</dbReference>
<feature type="region of interest" description="Disordered" evidence="17">
    <location>
        <begin position="1055"/>
        <end position="1453"/>
    </location>
</feature>
<evidence type="ECO:0000256" key="11">
    <source>
        <dbReference type="ARBA" id="ARBA00022741"/>
    </source>
</evidence>
<dbReference type="EMBL" id="NAJM01000047">
    <property type="protein sequence ID" value="RVX67504.1"/>
    <property type="molecule type" value="Genomic_DNA"/>
</dbReference>
<keyword evidence="8" id="KW-0819">tRNA processing</keyword>
<feature type="transmembrane region" description="Helical" evidence="18">
    <location>
        <begin position="152"/>
        <end position="177"/>
    </location>
</feature>
<evidence type="ECO:0000256" key="7">
    <source>
        <dbReference type="ARBA" id="ARBA00022692"/>
    </source>
</evidence>
<feature type="compositionally biased region" description="Basic and acidic residues" evidence="17">
    <location>
        <begin position="1470"/>
        <end position="1483"/>
    </location>
</feature>
<dbReference type="GO" id="GO:0055085">
    <property type="term" value="P:transmembrane transport"/>
    <property type="evidence" value="ECO:0007669"/>
    <property type="project" value="InterPro"/>
</dbReference>
<dbReference type="Pfam" id="PF03595">
    <property type="entry name" value="SLAC1"/>
    <property type="match status" value="1"/>
</dbReference>
<feature type="compositionally biased region" description="Polar residues" evidence="17">
    <location>
        <begin position="1358"/>
        <end position="1368"/>
    </location>
</feature>
<dbReference type="PANTHER" id="PTHR12729:SF6">
    <property type="entry name" value="TRNA(HIS) GUANYLYLTRANSFERASE-RELATED"/>
    <property type="match status" value="1"/>
</dbReference>
<accession>A0A438MUS9</accession>
<gene>
    <name evidence="20" type="ORF">B0A52_08857</name>
</gene>
<protein>
    <recommendedName>
        <fullName evidence="5">tRNA(His) guanylyltransferase</fullName>
        <ecNumber evidence="4">2.7.7.79</ecNumber>
    </recommendedName>
    <alternativeName>
        <fullName evidence="16">tRNA-histidine guanylyltransferase</fullName>
    </alternativeName>
</protein>
<feature type="transmembrane region" description="Helical" evidence="18">
    <location>
        <begin position="307"/>
        <end position="334"/>
    </location>
</feature>
<evidence type="ECO:0000256" key="18">
    <source>
        <dbReference type="SAM" id="Phobius"/>
    </source>
</evidence>
<feature type="compositionally biased region" description="Acidic residues" evidence="17">
    <location>
        <begin position="1133"/>
        <end position="1142"/>
    </location>
</feature>
<dbReference type="SMART" id="SM00060">
    <property type="entry name" value="FN3"/>
    <property type="match status" value="1"/>
</dbReference>
<evidence type="ECO:0000256" key="2">
    <source>
        <dbReference type="ARBA" id="ARBA00004141"/>
    </source>
</evidence>
<feature type="region of interest" description="Disordered" evidence="17">
    <location>
        <begin position="754"/>
        <end position="780"/>
    </location>
</feature>
<organism evidence="20 21">
    <name type="scientific">Exophiala mesophila</name>
    <name type="common">Black yeast-like fungus</name>
    <dbReference type="NCBI Taxonomy" id="212818"/>
    <lineage>
        <taxon>Eukaryota</taxon>
        <taxon>Fungi</taxon>
        <taxon>Dikarya</taxon>
        <taxon>Ascomycota</taxon>
        <taxon>Pezizomycotina</taxon>
        <taxon>Eurotiomycetes</taxon>
        <taxon>Chaetothyriomycetidae</taxon>
        <taxon>Chaetothyriales</taxon>
        <taxon>Herpotrichiellaceae</taxon>
        <taxon>Exophiala</taxon>
    </lineage>
</organism>
<feature type="transmembrane region" description="Helical" evidence="18">
    <location>
        <begin position="116"/>
        <end position="140"/>
    </location>
</feature>
<dbReference type="EC" id="2.7.7.79" evidence="4"/>
<feature type="compositionally biased region" description="Polar residues" evidence="17">
    <location>
        <begin position="1144"/>
        <end position="1157"/>
    </location>
</feature>
<dbReference type="GO" id="GO:0016020">
    <property type="term" value="C:membrane"/>
    <property type="evidence" value="ECO:0007669"/>
    <property type="project" value="UniProtKB-SubCell"/>
</dbReference>
<feature type="domain" description="Fibronectin type-III" evidence="19">
    <location>
        <begin position="540"/>
        <end position="627"/>
    </location>
</feature>
<feature type="transmembrane region" description="Helical" evidence="18">
    <location>
        <begin position="480"/>
        <end position="498"/>
    </location>
</feature>
<dbReference type="GO" id="GO:0008193">
    <property type="term" value="F:tRNA guanylyltransferase activity"/>
    <property type="evidence" value="ECO:0007669"/>
    <property type="project" value="UniProtKB-EC"/>
</dbReference>
<comment type="similarity">
    <text evidence="3">Belongs to the tRNA(His) guanylyltransferase family.</text>
</comment>
<feature type="compositionally biased region" description="Basic and acidic residues" evidence="17">
    <location>
        <begin position="1383"/>
        <end position="1403"/>
    </location>
</feature>
<dbReference type="InterPro" id="IPR004695">
    <property type="entry name" value="SLAC1/Mae1/Ssu1/TehA"/>
</dbReference>
<feature type="compositionally biased region" description="Low complexity" evidence="17">
    <location>
        <begin position="1098"/>
        <end position="1114"/>
    </location>
</feature>
<evidence type="ECO:0000256" key="1">
    <source>
        <dbReference type="ARBA" id="ARBA00001946"/>
    </source>
</evidence>
<feature type="transmembrane region" description="Helical" evidence="18">
    <location>
        <begin position="78"/>
        <end position="104"/>
    </location>
</feature>
<feature type="transmembrane region" description="Helical" evidence="18">
    <location>
        <begin position="219"/>
        <end position="242"/>
    </location>
</feature>
<keyword evidence="9" id="KW-0548">Nucleotidyltransferase</keyword>
<evidence type="ECO:0000256" key="13">
    <source>
        <dbReference type="ARBA" id="ARBA00022989"/>
    </source>
</evidence>
<sequence length="1883" mass="210032">MPSSSPPPNDDFKQPTADNSSHQNSQQRLEEQKPLRRSAFRALVQDFSPIWFTWCMNSGIISILIWSCPYHFHGQEIISTIGFTIDLVLYVAFSLFFILHFLLYRRRAFDELVASVPEICFFPCWGIAWMTLVAFVSITISNAHWGGHPFTILAVVMWWFSTAWTFCLLFFCFVTLIQRHTILDRQLPAAIIIPAVGVATLAAVGGLLVTHAHDLSSRLAVPIIITSFCANGVGLILGLILYTYLFHQLLAKGWPPPAQTPTLFILVGPMGQCAAALLLLGAAANTGGRFAEYNSGIFLTAQAAQPFHVACWLLALLMTGLAFIWVFLAICAMLDRAYHRQLVWTPAWNAVIFPTGTLATSTTLLVIRKDLVKASTRHDPRSSWANPIGKSPTSNVRNGALPDSYQANVYRVDLTPILSRMSAAVDSILNFSSTVEHLHKRMPAIPSLWMDTSRWQQESFHWATYAYHLLAPRVNVQGRMALLLLVAVIWAFGWHVSFRTPLSWSLLLTDSFFPRLLWRAYSVIQTPNNILIEKLGLDIPPTPLVTLEEISSREVQLTWKHAEPASSVTEHHVEVNGRIVGSTRKHEMGAIISNLSPGTLYDIRIFCLSAGSFQTPSSPLRIRTHNDSSTSSQDEASDPFPTVRAISVRNPTIALPTSAPMARELSGGHPTGRRGTMNRRSSPASHVVESQHAHDASSQASESEQDGNLVELSKKLQEKQQETENVESQILEEEIAHETRLKELTATANDYKQRLKERDEESNDLRKKVNKAETASRTAQNEKIKKERLIAQKDILRRKQIDEIAKWEDQIVSMKEEMAGIETQKAAIERRTQSELREIRKKVEEEQKEVAMLEEDNKEKALQIKALEEERQQLNVEDETDETREADRLEYERNMRWRLRFDTLQHQYTRIWNDLQLINQQVSYTREQITQYEARRAHSLAFAPQVPPLDFDTHRRPIRPFRRPRQTGSHGSSISSPRGPFVGVEPFSTGPQFTSAPTSSPTTVGGGYFNPQNGMSWMPTDISPGVPEDFEAIASIPMSPRADSLLPADLLGDESADELPETEGPIPVTSTSDSGTTPFPKVTSPVTQDITRRVDTPSAGSSSSRSFSSPLQTSVPNPAPQQEQAGSEHGSDDQEEGEEDEMAQQPSKPKYSMSSMFGLNRQRGKTLADQPPLLGSLKPGQSQSFPRNVDEFDSTTQPRRRLSYGGNWAFPVLRSGGEDKEQEATRLSATRRAFQFPGFGKSSAASGFDPFGMRSGSLDPGLRGETSSPRPSSTYSFDKMPRPSMESQFRAWATDKQPIRNSPLVPEWGSLHSFSRSHSRRPSIVYGSTSNLSLPQTEEEVIEDRKPSRPLQAPIGTRPTSSQQNATPKLNPAAPSFTMFFGKRGEKVKERSKAKDSKERVGELESGSPPDSRKSKDTGSIAATISTMESDTLDRTMSASSAQLSLDSTPVKPTFISKITRKASSNKFGSWKDKGGLFSRKEPTTPNGEQEDESGSTEQLGKSVESIPTTPGADDKKSSRSSLTNWNFMRKTKKGQKEDLTASEISESSERASYTGDEREDEDEDRKYEYVRAFERDEVLLPNTWIVVRVDGRGFHKLSNYYQFAKPNDQRALELMNAAAVHVVTTMPDMIIAYGVSDEFSFVFHRSTTLFERRAAKLVSTVVSTFTAAYVALWGTTFGGRSVGGTGKRDVGAAFSSAALVSSTGPDLTMLPTFDGRAVCYPTWENLRDYLNWRQVDCHINNLYNTTFWAMVQQGGMTATAAEEELKGTVAADKNEILFSRFQINYNNEPDMYKKGSVVVRDYELVMAGSERGRGKGNDDDDDDGEGKRGQAVLAKALSKTQKEKDNKARQKAKVVVLHVDIIKDEFWDTRPWLKTGRPGKVL</sequence>
<dbReference type="InterPro" id="IPR007537">
    <property type="entry name" value="tRNAHis_GuaTrfase_Thg1"/>
</dbReference>
<feature type="compositionally biased region" description="Polar residues" evidence="17">
    <location>
        <begin position="966"/>
        <end position="976"/>
    </location>
</feature>
<dbReference type="GO" id="GO:0000287">
    <property type="term" value="F:magnesium ion binding"/>
    <property type="evidence" value="ECO:0007669"/>
    <property type="project" value="InterPro"/>
</dbReference>
<dbReference type="VEuPathDB" id="FungiDB:PV10_03733"/>
<feature type="region of interest" description="Disordered" evidence="17">
    <location>
        <begin position="1810"/>
        <end position="1829"/>
    </location>
</feature>
<evidence type="ECO:0000313" key="20">
    <source>
        <dbReference type="EMBL" id="RVX67504.1"/>
    </source>
</evidence>
<evidence type="ECO:0000313" key="21">
    <source>
        <dbReference type="Proteomes" id="UP000288859"/>
    </source>
</evidence>
<evidence type="ECO:0000256" key="3">
    <source>
        <dbReference type="ARBA" id="ARBA00010113"/>
    </source>
</evidence>
<feature type="compositionally biased region" description="Polar residues" evidence="17">
    <location>
        <begin position="1068"/>
        <end position="1077"/>
    </location>
</feature>
<feature type="compositionally biased region" description="Polar residues" evidence="17">
    <location>
        <begin position="1326"/>
        <end position="1336"/>
    </location>
</feature>
<dbReference type="GO" id="GO:0005525">
    <property type="term" value="F:GTP binding"/>
    <property type="evidence" value="ECO:0007669"/>
    <property type="project" value="UniProtKB-KW"/>
</dbReference>
<dbReference type="Gene3D" id="1.50.10.150">
    <property type="entry name" value="Voltage-dependent anion channel"/>
    <property type="match status" value="1"/>
</dbReference>
<dbReference type="GO" id="GO:0006400">
    <property type="term" value="P:tRNA modification"/>
    <property type="evidence" value="ECO:0007669"/>
    <property type="project" value="InterPro"/>
</dbReference>
<evidence type="ECO:0000256" key="6">
    <source>
        <dbReference type="ARBA" id="ARBA00022679"/>
    </source>
</evidence>
<dbReference type="Pfam" id="PF04446">
    <property type="entry name" value="Thg1"/>
    <property type="match status" value="1"/>
</dbReference>
<feature type="compositionally biased region" description="Basic and acidic residues" evidence="17">
    <location>
        <begin position="754"/>
        <end position="771"/>
    </location>
</feature>
<evidence type="ECO:0000256" key="17">
    <source>
        <dbReference type="SAM" id="MobiDB-lite"/>
    </source>
</evidence>